<evidence type="ECO:0000313" key="2">
    <source>
        <dbReference type="Proteomes" id="UP000034805"/>
    </source>
</evidence>
<reference evidence="1 2" key="1">
    <citation type="submission" date="2015-08" db="EMBL/GenBank/DDBJ databases">
        <title>The genome of the Asian arowana (Scleropages formosus).</title>
        <authorList>
            <person name="Tan M.H."/>
            <person name="Gan H.M."/>
            <person name="Croft L.J."/>
            <person name="Austin C.M."/>
        </authorList>
    </citation>
    <scope>NUCLEOTIDE SEQUENCE [LARGE SCALE GENOMIC DNA]</scope>
    <source>
        <strain evidence="1">Aro1</strain>
    </source>
</reference>
<comment type="caution">
    <text evidence="1">The sequence shown here is derived from an EMBL/GenBank/DDBJ whole genome shotgun (WGS) entry which is preliminary data.</text>
</comment>
<protein>
    <submittedName>
        <fullName evidence="1">Uncharacterized protein</fullName>
    </submittedName>
</protein>
<organism evidence="1 2">
    <name type="scientific">Scleropages formosus</name>
    <name type="common">Asian bonytongue</name>
    <name type="synonym">Osteoglossum formosum</name>
    <dbReference type="NCBI Taxonomy" id="113540"/>
    <lineage>
        <taxon>Eukaryota</taxon>
        <taxon>Metazoa</taxon>
        <taxon>Chordata</taxon>
        <taxon>Craniata</taxon>
        <taxon>Vertebrata</taxon>
        <taxon>Euteleostomi</taxon>
        <taxon>Actinopterygii</taxon>
        <taxon>Neopterygii</taxon>
        <taxon>Teleostei</taxon>
        <taxon>Osteoglossocephala</taxon>
        <taxon>Osteoglossomorpha</taxon>
        <taxon>Osteoglossiformes</taxon>
        <taxon>Osteoglossidae</taxon>
        <taxon>Scleropages</taxon>
    </lineage>
</organism>
<name>A0A0P7XA84_SCLFO</name>
<sequence length="41" mass="4767">MLVLNWYLLHQLRFPRPSKASRGLSRASSQAVFVRLPLEMP</sequence>
<gene>
    <name evidence="1" type="ORF">Z043_109465</name>
</gene>
<dbReference type="EMBL" id="JARO02002917">
    <property type="protein sequence ID" value="KPP71602.1"/>
    <property type="molecule type" value="Genomic_DNA"/>
</dbReference>
<proteinExistence type="predicted"/>
<evidence type="ECO:0000313" key="1">
    <source>
        <dbReference type="EMBL" id="KPP71602.1"/>
    </source>
</evidence>
<accession>A0A0P7XA84</accession>
<dbReference type="Proteomes" id="UP000034805">
    <property type="component" value="Unassembled WGS sequence"/>
</dbReference>
<dbReference type="AlphaFoldDB" id="A0A0P7XA84"/>